<organism evidence="3 4">
    <name type="scientific">Plasmodium knowlesi</name>
    <dbReference type="NCBI Taxonomy" id="5850"/>
    <lineage>
        <taxon>Eukaryota</taxon>
        <taxon>Sar</taxon>
        <taxon>Alveolata</taxon>
        <taxon>Apicomplexa</taxon>
        <taxon>Aconoidasida</taxon>
        <taxon>Haemosporida</taxon>
        <taxon>Plasmodiidae</taxon>
        <taxon>Plasmodium</taxon>
        <taxon>Plasmodium (Plasmodium)</taxon>
    </lineage>
</organism>
<evidence type="ECO:0008006" key="5">
    <source>
        <dbReference type="Google" id="ProtNLM"/>
    </source>
</evidence>
<dbReference type="EMBL" id="NETL01000023">
    <property type="protein sequence ID" value="OTN66425.1"/>
    <property type="molecule type" value="Genomic_DNA"/>
</dbReference>
<feature type="transmembrane region" description="Helical" evidence="2">
    <location>
        <begin position="415"/>
        <end position="437"/>
    </location>
</feature>
<evidence type="ECO:0000313" key="4">
    <source>
        <dbReference type="Proteomes" id="UP000195012"/>
    </source>
</evidence>
<feature type="transmembrane region" description="Helical" evidence="2">
    <location>
        <begin position="391"/>
        <end position="409"/>
    </location>
</feature>
<gene>
    <name evidence="3" type="ORF">PKNOH_S09509800</name>
</gene>
<proteinExistence type="predicted"/>
<keyword evidence="2" id="KW-0812">Transmembrane</keyword>
<dbReference type="OMA" id="GFEKQFN"/>
<sequence>MGETSNRFLFLFVKIFTLSLFIWTWKCSYKPLLDSSILKKRSENGGALSGRRNRLLSKNFIAKRTDEAKIKKLKERVIKILKEDESSLGKMLNNLVHDANFQKEFSALLRDKGFEKQFNELVSDTNSEGNQSLSLHSLSTYDGGDITPIDSADHPEPPNSVAGSQVPETNFSFESYHRNFRRRFFPSTPTPEITQVTETPGTANIAETTGTANIAETTGTGEFTESPNTAETTLGLCEESSKTGSVEQLIHEIRKSNNLEKMIQILKFYENIEDLVKLAEKTTTSEQVPPNSEIGMQEKPALESLTEVEIDSHLQAQLQEQLQAKLQAQMQTQVNGRNLSRKRKSKIKFIFGDIYRIAKSLDKKFENHLLKVLTTNYSFLIKNGKISRLRYYLDVLLSVSPLIFGGIILCLCIDNFSLLLFIPSVVFAAIILLYFLFKLWNCKCMIRGSGRFNFNQKYKAVIEVLKN</sequence>
<evidence type="ECO:0000313" key="3">
    <source>
        <dbReference type="EMBL" id="OTN66425.1"/>
    </source>
</evidence>
<evidence type="ECO:0000256" key="2">
    <source>
        <dbReference type="SAM" id="Phobius"/>
    </source>
</evidence>
<protein>
    <recommendedName>
        <fullName evidence="5">Pv-fam-d protein</fullName>
    </recommendedName>
</protein>
<accession>A0A1Y3DSK9</accession>
<dbReference type="AlphaFoldDB" id="A0A1Y3DSK9"/>
<feature type="compositionally biased region" description="Polar residues" evidence="1">
    <location>
        <begin position="123"/>
        <end position="140"/>
    </location>
</feature>
<dbReference type="Proteomes" id="UP000195012">
    <property type="component" value="Unassembled WGS sequence"/>
</dbReference>
<dbReference type="VEuPathDB" id="PlasmoDB:PKNH_0200600"/>
<dbReference type="VEuPathDB" id="PlasmoDB:PKA1H_020005600"/>
<name>A0A1Y3DSK9_PLAKN</name>
<dbReference type="VEuPathDB" id="PlasmoDB:PKNOH_S09509800"/>
<reference evidence="3 4" key="1">
    <citation type="submission" date="2017-05" db="EMBL/GenBank/DDBJ databases">
        <title>PacBio assembly of a Plasmodium knowlesi genome sequence with Hi-C correction and manual annotation of the SICAvar gene family.</title>
        <authorList>
            <person name="Lapp S.A."/>
            <person name="Geraldo J.A."/>
            <person name="Chien J.-T."/>
            <person name="Ay F."/>
            <person name="Pakala S.B."/>
            <person name="Batugedara G."/>
            <person name="Humphrey J.C."/>
            <person name="Debarry J.D."/>
            <person name="Le Roch K.G."/>
            <person name="Galinski M.R."/>
            <person name="Kissinger J.C."/>
        </authorList>
    </citation>
    <scope>NUCLEOTIDE SEQUENCE [LARGE SCALE GENOMIC DNA]</scope>
    <source>
        <strain evidence="4">Malayan Strain Pk1 (A+)</strain>
    </source>
</reference>
<feature type="transmembrane region" description="Helical" evidence="2">
    <location>
        <begin position="6"/>
        <end position="25"/>
    </location>
</feature>
<evidence type="ECO:0000256" key="1">
    <source>
        <dbReference type="SAM" id="MobiDB-lite"/>
    </source>
</evidence>
<keyword evidence="2" id="KW-1133">Transmembrane helix</keyword>
<dbReference type="OrthoDB" id="382664at2759"/>
<feature type="region of interest" description="Disordered" evidence="1">
    <location>
        <begin position="123"/>
        <end position="168"/>
    </location>
</feature>
<comment type="caution">
    <text evidence="3">The sequence shown here is derived from an EMBL/GenBank/DDBJ whole genome shotgun (WGS) entry which is preliminary data.</text>
</comment>
<keyword evidence="2" id="KW-0472">Membrane</keyword>